<gene>
    <name evidence="1" type="ORF">PCOR1329_LOCUS24777</name>
</gene>
<name>A0ABN9RY62_9DINO</name>
<dbReference type="Proteomes" id="UP001189429">
    <property type="component" value="Unassembled WGS sequence"/>
</dbReference>
<accession>A0ABN9RY62</accession>
<reference evidence="1" key="1">
    <citation type="submission" date="2023-10" db="EMBL/GenBank/DDBJ databases">
        <authorList>
            <person name="Chen Y."/>
            <person name="Shah S."/>
            <person name="Dougan E. K."/>
            <person name="Thang M."/>
            <person name="Chan C."/>
        </authorList>
    </citation>
    <scope>NUCLEOTIDE SEQUENCE [LARGE SCALE GENOMIC DNA]</scope>
</reference>
<sequence>MTEAQRDNILDCMRGLGFHIECKKAFTVNASPPIDFFPPKAQWHSKGIKVESPGAVRFDDGAKRAIKILKEWSQAIELSVRSKDLEELIFQIQRDKGWNAKNDRSGIKRCGEAKARLLSNLVDIQ</sequence>
<evidence type="ECO:0000313" key="1">
    <source>
        <dbReference type="EMBL" id="CAK0824348.1"/>
    </source>
</evidence>
<protein>
    <submittedName>
        <fullName evidence="1">Uncharacterized protein</fullName>
    </submittedName>
</protein>
<proteinExistence type="predicted"/>
<organism evidence="1 2">
    <name type="scientific">Prorocentrum cordatum</name>
    <dbReference type="NCBI Taxonomy" id="2364126"/>
    <lineage>
        <taxon>Eukaryota</taxon>
        <taxon>Sar</taxon>
        <taxon>Alveolata</taxon>
        <taxon>Dinophyceae</taxon>
        <taxon>Prorocentrales</taxon>
        <taxon>Prorocentraceae</taxon>
        <taxon>Prorocentrum</taxon>
    </lineage>
</organism>
<dbReference type="EMBL" id="CAUYUJ010008569">
    <property type="protein sequence ID" value="CAK0824348.1"/>
    <property type="molecule type" value="Genomic_DNA"/>
</dbReference>
<comment type="caution">
    <text evidence="1">The sequence shown here is derived from an EMBL/GenBank/DDBJ whole genome shotgun (WGS) entry which is preliminary data.</text>
</comment>
<evidence type="ECO:0000313" key="2">
    <source>
        <dbReference type="Proteomes" id="UP001189429"/>
    </source>
</evidence>
<keyword evidence="2" id="KW-1185">Reference proteome</keyword>